<keyword evidence="3" id="KW-1185">Reference proteome</keyword>
<gene>
    <name evidence="2" type="ORF">PsYK624_082060</name>
</gene>
<dbReference type="Pfam" id="PF12770">
    <property type="entry name" value="CHAT"/>
    <property type="match status" value="1"/>
</dbReference>
<evidence type="ECO:0000313" key="2">
    <source>
        <dbReference type="EMBL" id="GJE92053.1"/>
    </source>
</evidence>
<dbReference type="EMBL" id="BPQB01000024">
    <property type="protein sequence ID" value="GJE92053.1"/>
    <property type="molecule type" value="Genomic_DNA"/>
</dbReference>
<comment type="caution">
    <text evidence="2">The sequence shown here is derived from an EMBL/GenBank/DDBJ whole genome shotgun (WGS) entry which is preliminary data.</text>
</comment>
<name>A0A9P3LEZ5_9APHY</name>
<organism evidence="2 3">
    <name type="scientific">Phanerochaete sordida</name>
    <dbReference type="NCBI Taxonomy" id="48140"/>
    <lineage>
        <taxon>Eukaryota</taxon>
        <taxon>Fungi</taxon>
        <taxon>Dikarya</taxon>
        <taxon>Basidiomycota</taxon>
        <taxon>Agaricomycotina</taxon>
        <taxon>Agaricomycetes</taxon>
        <taxon>Polyporales</taxon>
        <taxon>Phanerochaetaceae</taxon>
        <taxon>Phanerochaete</taxon>
    </lineage>
</organism>
<proteinExistence type="predicted"/>
<reference evidence="2 3" key="1">
    <citation type="submission" date="2021-08" db="EMBL/GenBank/DDBJ databases">
        <title>Draft Genome Sequence of Phanerochaete sordida strain YK-624.</title>
        <authorList>
            <person name="Mori T."/>
            <person name="Dohra H."/>
            <person name="Suzuki T."/>
            <person name="Kawagishi H."/>
            <person name="Hirai H."/>
        </authorList>
    </citation>
    <scope>NUCLEOTIDE SEQUENCE [LARGE SCALE GENOMIC DNA]</scope>
    <source>
        <strain evidence="2 3">YK-624</strain>
    </source>
</reference>
<accession>A0A9P3LEZ5</accession>
<dbReference type="Proteomes" id="UP000703269">
    <property type="component" value="Unassembled WGS sequence"/>
</dbReference>
<protein>
    <submittedName>
        <fullName evidence="2">CHAT domain-containing protein</fullName>
    </submittedName>
</protein>
<feature type="domain" description="CHAT" evidence="1">
    <location>
        <begin position="14"/>
        <end position="288"/>
    </location>
</feature>
<dbReference type="OrthoDB" id="3260348at2759"/>
<sequence>MSNAPTRHDQVLRRTLKDLGDLLVSPVLEKLHELGIEEGSRIWWCPTSVVSALPLHAAGPLAVQGSKKSKVYLPDLYVSSYTPTLSALIDARAVRDADTSCRTGILSVAPLDGTLASVDEELGVFDAFYTDANVTHAHGSACTREAVLSGLAERPGVHFACHGTLKKGRPFDSAFLLSGKQKLTLLDIVNAELHNAELAILSACHTAEHAQDSAMDEALHLAAAMQFAGFRSVVGTMWQMQDEDGPAFALSFYGELFKEQLEDVVPGTTEVGFKRSARAVCAATRELRKRKVGLERWVNYVHIGA</sequence>
<evidence type="ECO:0000313" key="3">
    <source>
        <dbReference type="Proteomes" id="UP000703269"/>
    </source>
</evidence>
<dbReference type="InterPro" id="IPR024983">
    <property type="entry name" value="CHAT_dom"/>
</dbReference>
<dbReference type="AlphaFoldDB" id="A0A9P3LEZ5"/>
<evidence type="ECO:0000259" key="1">
    <source>
        <dbReference type="Pfam" id="PF12770"/>
    </source>
</evidence>